<proteinExistence type="predicted"/>
<dbReference type="STRING" id="270498.CHK_0579"/>
<name>A0A0M2NLP1_9FIRM</name>
<evidence type="ECO:0000313" key="2">
    <source>
        <dbReference type="Proteomes" id="UP000034076"/>
    </source>
</evidence>
<dbReference type="RefSeq" id="WP_046442525.1">
    <property type="nucleotide sequence ID" value="NZ_LAYJ01000053.1"/>
</dbReference>
<comment type="caution">
    <text evidence="1">The sequence shown here is derived from an EMBL/GenBank/DDBJ whole genome shotgun (WGS) entry which is preliminary data.</text>
</comment>
<dbReference type="EMBL" id="LAYJ01000053">
    <property type="protein sequence ID" value="KKI51896.1"/>
    <property type="molecule type" value="Genomic_DNA"/>
</dbReference>
<protein>
    <submittedName>
        <fullName evidence="1">Uncharacterized protein</fullName>
    </submittedName>
</protein>
<accession>A0A0M2NLP1</accession>
<dbReference type="Proteomes" id="UP000034076">
    <property type="component" value="Unassembled WGS sequence"/>
</dbReference>
<sequence>MNVAKKYFYDIIDGMPGNIQSIDEAYDYLFMVKRHEASKKEYLKNGGISDSEMQQRLQDKYAELRRIQK</sequence>
<organism evidence="1 2">
    <name type="scientific">Christensenella hongkongensis</name>
    <dbReference type="NCBI Taxonomy" id="270498"/>
    <lineage>
        <taxon>Bacteria</taxon>
        <taxon>Bacillati</taxon>
        <taxon>Bacillota</taxon>
        <taxon>Clostridia</taxon>
        <taxon>Christensenellales</taxon>
        <taxon>Christensenellaceae</taxon>
        <taxon>Christensenella</taxon>
    </lineage>
</organism>
<dbReference type="AlphaFoldDB" id="A0A0M2NLP1"/>
<reference evidence="1 2" key="1">
    <citation type="submission" date="2015-04" db="EMBL/GenBank/DDBJ databases">
        <title>Draft genome sequence of bacteremic isolate Catabacter hongkongensis type strain HKU16T.</title>
        <authorList>
            <person name="Lau S.K."/>
            <person name="Teng J.L."/>
            <person name="Huang Y."/>
            <person name="Curreem S.O."/>
            <person name="Tsui S.K."/>
            <person name="Woo P.C."/>
        </authorList>
    </citation>
    <scope>NUCLEOTIDE SEQUENCE [LARGE SCALE GENOMIC DNA]</scope>
    <source>
        <strain evidence="1 2">HKU16</strain>
    </source>
</reference>
<gene>
    <name evidence="1" type="ORF">CHK_0579</name>
</gene>
<evidence type="ECO:0000313" key="1">
    <source>
        <dbReference type="EMBL" id="KKI51896.1"/>
    </source>
</evidence>
<keyword evidence="2" id="KW-1185">Reference proteome</keyword>